<keyword evidence="1" id="KW-0472">Membrane</keyword>
<sequence>MYVVPDDIEVKSFHCNANRDIAMKNLPDDYFLDADDELVDFLEAQGEACIKDIYQSNMVNKENGYKLLSILIVGIGSSFLLITQRASIDFLSAGLAIFILYWSLCAIYLVTQVLTVHMRGLVYASPDQLYTQNYKSINQEHFDYFKSNGFSGECNRLSVMRRYRLHALCLTASELASDNKKIRKRLTKARMATIITPVCALFISAIAYFFC</sequence>
<feature type="transmembrane region" description="Helical" evidence="1">
    <location>
        <begin position="65"/>
        <end position="84"/>
    </location>
</feature>
<protein>
    <submittedName>
        <fullName evidence="2">Uncharacterized protein</fullName>
    </submittedName>
</protein>
<name>A0A4U9HEM9_SERRU</name>
<proteinExistence type="predicted"/>
<evidence type="ECO:0000256" key="1">
    <source>
        <dbReference type="SAM" id="Phobius"/>
    </source>
</evidence>
<evidence type="ECO:0000313" key="3">
    <source>
        <dbReference type="Proteomes" id="UP000307968"/>
    </source>
</evidence>
<keyword evidence="1" id="KW-1133">Transmembrane helix</keyword>
<accession>A0A4U9HEM9</accession>
<dbReference type="AlphaFoldDB" id="A0A4U9HEM9"/>
<gene>
    <name evidence="2" type="ORF">NCTC12971_02481</name>
</gene>
<keyword evidence="1" id="KW-0812">Transmembrane</keyword>
<dbReference type="Proteomes" id="UP000307968">
    <property type="component" value="Chromosome"/>
</dbReference>
<organism evidence="2 3">
    <name type="scientific">Serratia rubidaea</name>
    <name type="common">Serratia marinorubra</name>
    <dbReference type="NCBI Taxonomy" id="61652"/>
    <lineage>
        <taxon>Bacteria</taxon>
        <taxon>Pseudomonadati</taxon>
        <taxon>Pseudomonadota</taxon>
        <taxon>Gammaproteobacteria</taxon>
        <taxon>Enterobacterales</taxon>
        <taxon>Yersiniaceae</taxon>
        <taxon>Serratia</taxon>
    </lineage>
</organism>
<feature type="transmembrane region" description="Helical" evidence="1">
    <location>
        <begin position="189"/>
        <end position="210"/>
    </location>
</feature>
<feature type="transmembrane region" description="Helical" evidence="1">
    <location>
        <begin position="90"/>
        <end position="110"/>
    </location>
</feature>
<reference evidence="2 3" key="1">
    <citation type="submission" date="2019-05" db="EMBL/GenBank/DDBJ databases">
        <authorList>
            <consortium name="Pathogen Informatics"/>
        </authorList>
    </citation>
    <scope>NUCLEOTIDE SEQUENCE [LARGE SCALE GENOMIC DNA]</scope>
    <source>
        <strain evidence="2 3">NCTC12971</strain>
    </source>
</reference>
<dbReference type="EMBL" id="LR590463">
    <property type="protein sequence ID" value="VTP62135.1"/>
    <property type="molecule type" value="Genomic_DNA"/>
</dbReference>
<evidence type="ECO:0000313" key="2">
    <source>
        <dbReference type="EMBL" id="VTP62135.1"/>
    </source>
</evidence>